<evidence type="ECO:0000256" key="1">
    <source>
        <dbReference type="SAM" id="MobiDB-lite"/>
    </source>
</evidence>
<feature type="compositionally biased region" description="Basic residues" evidence="1">
    <location>
        <begin position="228"/>
        <end position="237"/>
    </location>
</feature>
<reference evidence="3" key="1">
    <citation type="submission" date="2016-11" db="UniProtKB">
        <authorList>
            <consortium name="WormBaseParasite"/>
        </authorList>
    </citation>
    <scope>IDENTIFICATION</scope>
</reference>
<organism evidence="2 3">
    <name type="scientific">Macrostomum lignano</name>
    <dbReference type="NCBI Taxonomy" id="282301"/>
    <lineage>
        <taxon>Eukaryota</taxon>
        <taxon>Metazoa</taxon>
        <taxon>Spiralia</taxon>
        <taxon>Lophotrochozoa</taxon>
        <taxon>Platyhelminthes</taxon>
        <taxon>Rhabditophora</taxon>
        <taxon>Macrostomorpha</taxon>
        <taxon>Macrostomida</taxon>
        <taxon>Macrostomidae</taxon>
        <taxon>Macrostomum</taxon>
    </lineage>
</organism>
<evidence type="ECO:0000313" key="2">
    <source>
        <dbReference type="Proteomes" id="UP000095280"/>
    </source>
</evidence>
<dbReference type="WBParaSite" id="maker-unitig_39529-snap-gene-0.2-mRNA-1">
    <property type="protein sequence ID" value="maker-unitig_39529-snap-gene-0.2-mRNA-1"/>
    <property type="gene ID" value="maker-unitig_39529-snap-gene-0.2"/>
</dbReference>
<sequence>MQSWAGHQQTHNLRGADSDENLYIDPDEVPESIRMHAKLPPPLSSLSKPMLILMKRGAVAETTPRLVSMRCWILRASASRRGATLPAAAAFIKTAVNSSIQAAQCFKFSAHLLINKQQQLQLIQLATSRHSNAKGEAIFQLKTGSDLYLRDDLCAIKVFEKIHQLSLSQQQPDAGPPDREYNVVRPESQVEPVYANEMDPSSSGASPPAVKSPKSPAAKPLPPPSKPPKPKPTKAPKPKPEPKPNNVESPTGDAAGGSYDMNECPYAVLDTESLNKPMPGSQPNRKPKPSLPPTSESDGDQTQQQQPPPAAAAAADII</sequence>
<name>A0A1I8FLA4_9PLAT</name>
<proteinExistence type="predicted"/>
<keyword evidence="2" id="KW-1185">Reference proteome</keyword>
<feature type="compositionally biased region" description="Low complexity" evidence="1">
    <location>
        <begin position="200"/>
        <end position="218"/>
    </location>
</feature>
<feature type="compositionally biased region" description="Polar residues" evidence="1">
    <location>
        <begin position="1"/>
        <end position="12"/>
    </location>
</feature>
<dbReference type="AlphaFoldDB" id="A0A1I8FLA4"/>
<evidence type="ECO:0000313" key="3">
    <source>
        <dbReference type="WBParaSite" id="maker-unitig_39529-snap-gene-0.2-mRNA-1"/>
    </source>
</evidence>
<feature type="region of interest" description="Disordered" evidence="1">
    <location>
        <begin position="195"/>
        <end position="318"/>
    </location>
</feature>
<accession>A0A1I8FLA4</accession>
<feature type="region of interest" description="Disordered" evidence="1">
    <location>
        <begin position="1"/>
        <end position="22"/>
    </location>
</feature>
<dbReference type="Proteomes" id="UP000095280">
    <property type="component" value="Unplaced"/>
</dbReference>
<feature type="compositionally biased region" description="Polar residues" evidence="1">
    <location>
        <begin position="293"/>
        <end position="302"/>
    </location>
</feature>
<protein>
    <submittedName>
        <fullName evidence="3">IRS-type PTB domain-containing protein</fullName>
    </submittedName>
</protein>